<evidence type="ECO:0008006" key="4">
    <source>
        <dbReference type="Google" id="ProtNLM"/>
    </source>
</evidence>
<evidence type="ECO:0000256" key="1">
    <source>
        <dbReference type="SAM" id="SignalP"/>
    </source>
</evidence>
<feature type="chain" id="PRO_5045951743" description="DUF3575 domain-containing protein" evidence="1">
    <location>
        <begin position="23"/>
        <end position="218"/>
    </location>
</feature>
<accession>A0ABS0I3X1</accession>
<sequence length="218" mass="23521">MRLFRTVLPGLLILAATATSHGQTAPVAPTTPEDVATPLAPDDAHKLLLKVGLNAGRSVRWSGYAGWSGRTPVSLAAEYALSPRFTLYGQLDTDIDVLRRRSLDGNTMPLVSSGAIGVGGRYYYNQVGRARNNRAHGLFVGNYLGLELHTELERYGSSLRTGPSLNALWGMQRRLGRNFLVDFNAGVGYGPNRSATTGYNTSAGTIATQFNLGIYFGR</sequence>
<evidence type="ECO:0000313" key="3">
    <source>
        <dbReference type="Proteomes" id="UP000618931"/>
    </source>
</evidence>
<keyword evidence="1" id="KW-0732">Signal</keyword>
<organism evidence="2 3">
    <name type="scientific">Hymenobacter ruricola</name>
    <dbReference type="NCBI Taxonomy" id="2791023"/>
    <lineage>
        <taxon>Bacteria</taxon>
        <taxon>Pseudomonadati</taxon>
        <taxon>Bacteroidota</taxon>
        <taxon>Cytophagia</taxon>
        <taxon>Cytophagales</taxon>
        <taxon>Hymenobacteraceae</taxon>
        <taxon>Hymenobacter</taxon>
    </lineage>
</organism>
<feature type="signal peptide" evidence="1">
    <location>
        <begin position="1"/>
        <end position="22"/>
    </location>
</feature>
<name>A0ABS0I3X1_9BACT</name>
<keyword evidence="3" id="KW-1185">Reference proteome</keyword>
<comment type="caution">
    <text evidence="2">The sequence shown here is derived from an EMBL/GenBank/DDBJ whole genome shotgun (WGS) entry which is preliminary data.</text>
</comment>
<dbReference type="Proteomes" id="UP000618931">
    <property type="component" value="Unassembled WGS sequence"/>
</dbReference>
<proteinExistence type="predicted"/>
<gene>
    <name evidence="2" type="ORF">I2H31_11000</name>
</gene>
<reference evidence="2 3" key="1">
    <citation type="submission" date="2020-11" db="EMBL/GenBank/DDBJ databases">
        <authorList>
            <person name="Kim M.K."/>
        </authorList>
    </citation>
    <scope>NUCLEOTIDE SEQUENCE [LARGE SCALE GENOMIC DNA]</scope>
    <source>
        <strain evidence="2 3">BT662</strain>
    </source>
</reference>
<dbReference type="EMBL" id="JADQDM010000004">
    <property type="protein sequence ID" value="MBF9221633.1"/>
    <property type="molecule type" value="Genomic_DNA"/>
</dbReference>
<dbReference type="RefSeq" id="WP_196293083.1">
    <property type="nucleotide sequence ID" value="NZ_JADQDM010000004.1"/>
</dbReference>
<protein>
    <recommendedName>
        <fullName evidence="4">DUF3575 domain-containing protein</fullName>
    </recommendedName>
</protein>
<evidence type="ECO:0000313" key="2">
    <source>
        <dbReference type="EMBL" id="MBF9221633.1"/>
    </source>
</evidence>